<name>A0ABS8PX98_9BACT</name>
<organism evidence="1 2">
    <name type="scientific">Niabella pedocola</name>
    <dbReference type="NCBI Taxonomy" id="1752077"/>
    <lineage>
        <taxon>Bacteria</taxon>
        <taxon>Pseudomonadati</taxon>
        <taxon>Bacteroidota</taxon>
        <taxon>Chitinophagia</taxon>
        <taxon>Chitinophagales</taxon>
        <taxon>Chitinophagaceae</taxon>
        <taxon>Niabella</taxon>
    </lineage>
</organism>
<proteinExistence type="predicted"/>
<dbReference type="Proteomes" id="UP001199816">
    <property type="component" value="Unassembled WGS sequence"/>
</dbReference>
<evidence type="ECO:0008006" key="3">
    <source>
        <dbReference type="Google" id="ProtNLM"/>
    </source>
</evidence>
<gene>
    <name evidence="1" type="ORF">LQ567_19470</name>
</gene>
<protein>
    <recommendedName>
        <fullName evidence="3">Transposase</fullName>
    </recommendedName>
</protein>
<comment type="caution">
    <text evidence="1">The sequence shown here is derived from an EMBL/GenBank/DDBJ whole genome shotgun (WGS) entry which is preliminary data.</text>
</comment>
<reference evidence="1 2" key="1">
    <citation type="submission" date="2021-11" db="EMBL/GenBank/DDBJ databases">
        <title>Genomic of Niabella pedocola.</title>
        <authorList>
            <person name="Wu T."/>
        </authorList>
    </citation>
    <scope>NUCLEOTIDE SEQUENCE [LARGE SCALE GENOMIC DNA]</scope>
    <source>
        <strain evidence="1 2">JCM 31011</strain>
    </source>
</reference>
<accession>A0ABS8PX98</accession>
<dbReference type="Gene3D" id="3.30.70.1290">
    <property type="entry name" value="Transposase IS200-like"/>
    <property type="match status" value="1"/>
</dbReference>
<keyword evidence="2" id="KW-1185">Reference proteome</keyword>
<dbReference type="InterPro" id="IPR036515">
    <property type="entry name" value="Transposase_17_sf"/>
</dbReference>
<dbReference type="SUPFAM" id="SSF143422">
    <property type="entry name" value="Transposase IS200-like"/>
    <property type="match status" value="1"/>
</dbReference>
<sequence>MSDRYKYTDKDGYYFVTASVVDWVDVFTRDIYRDILLNSFRFCQQHQGLMIYAWVLMPNHFHMICSFRDRNA</sequence>
<evidence type="ECO:0000313" key="2">
    <source>
        <dbReference type="Proteomes" id="UP001199816"/>
    </source>
</evidence>
<dbReference type="EMBL" id="JAJNEC010000006">
    <property type="protein sequence ID" value="MCD2424973.1"/>
    <property type="molecule type" value="Genomic_DNA"/>
</dbReference>
<evidence type="ECO:0000313" key="1">
    <source>
        <dbReference type="EMBL" id="MCD2424973.1"/>
    </source>
</evidence>
<dbReference type="RefSeq" id="WP_231007339.1">
    <property type="nucleotide sequence ID" value="NZ_JAJNEC010000006.1"/>
</dbReference>